<keyword evidence="1" id="KW-0175">Coiled coil</keyword>
<keyword evidence="2" id="KW-0472">Membrane</keyword>
<evidence type="ECO:0000256" key="2">
    <source>
        <dbReference type="SAM" id="Phobius"/>
    </source>
</evidence>
<keyword evidence="2" id="KW-1133">Transmembrane helix</keyword>
<evidence type="ECO:0000256" key="1">
    <source>
        <dbReference type="SAM" id="Coils"/>
    </source>
</evidence>
<organism evidence="3 4">
    <name type="scientific">Candidatus Coprosoma intestinipullorum</name>
    <dbReference type="NCBI Taxonomy" id="2840752"/>
    <lineage>
        <taxon>Bacteria</taxon>
        <taxon>Bacillati</taxon>
        <taxon>Bacillota</taxon>
        <taxon>Bacillota incertae sedis</taxon>
        <taxon>Candidatus Coprosoma</taxon>
    </lineage>
</organism>
<reference evidence="3" key="2">
    <citation type="journal article" date="2021" name="PeerJ">
        <title>Extensive microbial diversity within the chicken gut microbiome revealed by metagenomics and culture.</title>
        <authorList>
            <person name="Gilroy R."/>
            <person name="Ravi A."/>
            <person name="Getino M."/>
            <person name="Pursley I."/>
            <person name="Horton D.L."/>
            <person name="Alikhan N.F."/>
            <person name="Baker D."/>
            <person name="Gharbi K."/>
            <person name="Hall N."/>
            <person name="Watson M."/>
            <person name="Adriaenssens E.M."/>
            <person name="Foster-Nyarko E."/>
            <person name="Jarju S."/>
            <person name="Secka A."/>
            <person name="Antonio M."/>
            <person name="Oren A."/>
            <person name="Chaudhuri R.R."/>
            <person name="La Ragione R."/>
            <person name="Hildebrand F."/>
            <person name="Pallen M.J."/>
        </authorList>
    </citation>
    <scope>NUCLEOTIDE SEQUENCE</scope>
    <source>
        <strain evidence="3">CHK147-3167</strain>
    </source>
</reference>
<dbReference type="Proteomes" id="UP000886786">
    <property type="component" value="Unassembled WGS sequence"/>
</dbReference>
<proteinExistence type="predicted"/>
<name>A0A9D1CZN1_9FIRM</name>
<evidence type="ECO:0000313" key="4">
    <source>
        <dbReference type="Proteomes" id="UP000886786"/>
    </source>
</evidence>
<dbReference type="EMBL" id="DVFV01000123">
    <property type="protein sequence ID" value="HIQ91365.1"/>
    <property type="molecule type" value="Genomic_DNA"/>
</dbReference>
<accession>A0A9D1CZN1</accession>
<evidence type="ECO:0000313" key="3">
    <source>
        <dbReference type="EMBL" id="HIQ91365.1"/>
    </source>
</evidence>
<keyword evidence="2" id="KW-0812">Transmembrane</keyword>
<feature type="coiled-coil region" evidence="1">
    <location>
        <begin position="27"/>
        <end position="82"/>
    </location>
</feature>
<dbReference type="AlphaFoldDB" id="A0A9D1CZN1"/>
<reference evidence="3" key="1">
    <citation type="submission" date="2020-10" db="EMBL/GenBank/DDBJ databases">
        <authorList>
            <person name="Gilroy R."/>
        </authorList>
    </citation>
    <scope>NUCLEOTIDE SEQUENCE</scope>
    <source>
        <strain evidence="3">CHK147-3167</strain>
    </source>
</reference>
<sequence>MKEWLISGDILAYVFVGGVVYYQHTCRKKTKLVLKKYEETLNEAVKENQNTLFVKEKYAVLNKEEQEIFKRVENKLKQSNEAIYEFYRELTRHTSPENLRNFVSNIQFATLDINDSKKKKKCVFQSFYDQTKNKITIYTQLPETLTHDLLHLSSNNQHAKTNGFHTYGTFKKDSYEIGNGLDEGYTEILNQRYFQQVAINSPKLVRLSSLIEKFYQNPKDMETDYFNACLENLILELTKSMDIKDAINIVLKIDYVAIHPNDHIFYHKLINKLIELYRQSHKRQETKEFAKEAKKQIVKQK</sequence>
<gene>
    <name evidence="3" type="ORF">IAB27_07080</name>
</gene>
<protein>
    <submittedName>
        <fullName evidence="3">Uncharacterized protein</fullName>
    </submittedName>
</protein>
<feature type="transmembrane region" description="Helical" evidence="2">
    <location>
        <begin position="6"/>
        <end position="22"/>
    </location>
</feature>
<comment type="caution">
    <text evidence="3">The sequence shown here is derived from an EMBL/GenBank/DDBJ whole genome shotgun (WGS) entry which is preliminary data.</text>
</comment>